<name>A0ABN9VPT3_9DINO</name>
<accession>A0ABN9VPT3</accession>
<keyword evidence="2" id="KW-1185">Reference proteome</keyword>
<reference evidence="1" key="1">
    <citation type="submission" date="2023-10" db="EMBL/GenBank/DDBJ databases">
        <authorList>
            <person name="Chen Y."/>
            <person name="Shah S."/>
            <person name="Dougan E. K."/>
            <person name="Thang M."/>
            <person name="Chan C."/>
        </authorList>
    </citation>
    <scope>NUCLEOTIDE SEQUENCE [LARGE SCALE GENOMIC DNA]</scope>
</reference>
<dbReference type="EMBL" id="CAUYUJ010017381">
    <property type="protein sequence ID" value="CAK0874283.1"/>
    <property type="molecule type" value="Genomic_DNA"/>
</dbReference>
<protein>
    <submittedName>
        <fullName evidence="1">Uncharacterized protein</fullName>
    </submittedName>
</protein>
<dbReference type="Proteomes" id="UP001189429">
    <property type="component" value="Unassembled WGS sequence"/>
</dbReference>
<organism evidence="1 2">
    <name type="scientific">Prorocentrum cordatum</name>
    <dbReference type="NCBI Taxonomy" id="2364126"/>
    <lineage>
        <taxon>Eukaryota</taxon>
        <taxon>Sar</taxon>
        <taxon>Alveolata</taxon>
        <taxon>Dinophyceae</taxon>
        <taxon>Prorocentrales</taxon>
        <taxon>Prorocentraceae</taxon>
        <taxon>Prorocentrum</taxon>
    </lineage>
</organism>
<proteinExistence type="predicted"/>
<evidence type="ECO:0000313" key="2">
    <source>
        <dbReference type="Proteomes" id="UP001189429"/>
    </source>
</evidence>
<gene>
    <name evidence="1" type="ORF">PCOR1329_LOCUS59240</name>
</gene>
<evidence type="ECO:0000313" key="1">
    <source>
        <dbReference type="EMBL" id="CAK0874283.1"/>
    </source>
</evidence>
<feature type="non-terminal residue" evidence="1">
    <location>
        <position position="238"/>
    </location>
</feature>
<comment type="caution">
    <text evidence="1">The sequence shown here is derived from an EMBL/GenBank/DDBJ whole genome shotgun (WGS) entry which is preliminary data.</text>
</comment>
<sequence length="238" mass="24814">MLSDKLLGRGRRASASYQPRARMFATNTEPRMVAQDTTLSGWAQVSSSVVQHVSSQRMGGVPNSSGNVSLGGMSCTSEGSAFALGGGSASQGQGAGGYVPGDCRFMVPVDMLVEAAEEGSFSIADTSSGLLLRVGIENQASTRCLRVFVGRDSPNPCTTVRPLPDGSSNRMEIRGANGLHFGTLALQPNGSFLVTTAEQQPLLTIEGNEANLDLRISARDGRLVASVSCCESPEPSRG</sequence>